<evidence type="ECO:0000313" key="2">
    <source>
        <dbReference type="Proteomes" id="UP000198775"/>
    </source>
</evidence>
<reference evidence="2" key="1">
    <citation type="submission" date="2016-10" db="EMBL/GenBank/DDBJ databases">
        <authorList>
            <person name="Varghese N."/>
            <person name="Submissions S."/>
        </authorList>
    </citation>
    <scope>NUCLEOTIDE SEQUENCE [LARGE SCALE GENOMIC DNA]</scope>
    <source>
        <strain evidence="2">IBRC-M 10043</strain>
    </source>
</reference>
<dbReference type="Proteomes" id="UP000198775">
    <property type="component" value="Unassembled WGS sequence"/>
</dbReference>
<sequence length="66" mass="6678">MKRIAMKAILAVLAGVFGVGTAAAETGGDTSAFDQILAEIIAKVGANLPPEANRVLLDLLSSIGLI</sequence>
<keyword evidence="2" id="KW-1185">Reference proteome</keyword>
<protein>
    <submittedName>
        <fullName evidence="1">Uncharacterized protein</fullName>
    </submittedName>
</protein>
<dbReference type="OrthoDB" id="377828at2157"/>
<organism evidence="1 2">
    <name type="scientific">Halorientalis persicus</name>
    <dbReference type="NCBI Taxonomy" id="1367881"/>
    <lineage>
        <taxon>Archaea</taxon>
        <taxon>Methanobacteriati</taxon>
        <taxon>Methanobacteriota</taxon>
        <taxon>Stenosarchaea group</taxon>
        <taxon>Halobacteria</taxon>
        <taxon>Halobacteriales</taxon>
        <taxon>Haloarculaceae</taxon>
        <taxon>Halorientalis</taxon>
    </lineage>
</organism>
<dbReference type="AlphaFoldDB" id="A0A1H8TMF1"/>
<dbReference type="RefSeq" id="WP_092663008.1">
    <property type="nucleotide sequence ID" value="NZ_FOCX01000023.1"/>
</dbReference>
<evidence type="ECO:0000313" key="1">
    <source>
        <dbReference type="EMBL" id="SEO92021.1"/>
    </source>
</evidence>
<proteinExistence type="predicted"/>
<accession>A0A1H8TMF1</accession>
<dbReference type="EMBL" id="FOCX01000023">
    <property type="protein sequence ID" value="SEO92021.1"/>
    <property type="molecule type" value="Genomic_DNA"/>
</dbReference>
<gene>
    <name evidence="1" type="ORF">SAMN05216388_102325</name>
</gene>
<name>A0A1H8TMF1_9EURY</name>